<reference evidence="2 3" key="1">
    <citation type="submission" date="2019-08" db="EMBL/GenBank/DDBJ databases">
        <title>In-depth cultivation of the pig gut microbiome towards novel bacterial diversity and tailored functional studies.</title>
        <authorList>
            <person name="Wylensek D."/>
            <person name="Hitch T.C.A."/>
            <person name="Clavel T."/>
        </authorList>
    </citation>
    <scope>NUCLEOTIDE SEQUENCE [LARGE SCALE GENOMIC DNA]</scope>
    <source>
        <strain evidence="2 3">WB03_NA08</strain>
    </source>
</reference>
<dbReference type="InterPro" id="IPR002559">
    <property type="entry name" value="Transposase_11"/>
</dbReference>
<dbReference type="EMBL" id="VULO01000018">
    <property type="protein sequence ID" value="MSS85417.1"/>
    <property type="molecule type" value="Genomic_DNA"/>
</dbReference>
<dbReference type="InterPro" id="IPR012337">
    <property type="entry name" value="RNaseH-like_sf"/>
</dbReference>
<name>A0A6N7VUG9_9ACTO</name>
<organism evidence="2 3">
    <name type="scientific">Scrofimicrobium canadense</name>
    <dbReference type="NCBI Taxonomy" id="2652290"/>
    <lineage>
        <taxon>Bacteria</taxon>
        <taxon>Bacillati</taxon>
        <taxon>Actinomycetota</taxon>
        <taxon>Actinomycetes</taxon>
        <taxon>Actinomycetales</taxon>
        <taxon>Actinomycetaceae</taxon>
        <taxon>Scrofimicrobium</taxon>
    </lineage>
</organism>
<dbReference type="Pfam" id="PF01609">
    <property type="entry name" value="DDE_Tnp_1"/>
    <property type="match status" value="1"/>
</dbReference>
<dbReference type="GO" id="GO:0004803">
    <property type="term" value="F:transposase activity"/>
    <property type="evidence" value="ECO:0007669"/>
    <property type="project" value="InterPro"/>
</dbReference>
<keyword evidence="3" id="KW-1185">Reference proteome</keyword>
<dbReference type="GO" id="GO:0003677">
    <property type="term" value="F:DNA binding"/>
    <property type="evidence" value="ECO:0007669"/>
    <property type="project" value="InterPro"/>
</dbReference>
<dbReference type="AlphaFoldDB" id="A0A6N7VUG9"/>
<proteinExistence type="predicted"/>
<evidence type="ECO:0000259" key="1">
    <source>
        <dbReference type="Pfam" id="PF01609"/>
    </source>
</evidence>
<feature type="non-terminal residue" evidence="2">
    <location>
        <position position="1"/>
    </location>
</feature>
<gene>
    <name evidence="2" type="ORF">FYJ24_11815</name>
</gene>
<sequence>VLFPGNKGETRYFIPTIQALVARHGSELKDLVVVADAGILSAANCAALEDLGLYFIVGSKSSSARQDLLQALPKDQVPSEFMDGQIFETTRVMTHQRQEAVRRVVYQYREKRAARDRKVLADLRDYALKVQSQPSRLAKAKFVTVTGKTTRFNESLYDQAVARVGLKGYVTNLPESFPGSEIVAWYADLFQIERSFRMAKSDLAGRPFHHYTANAIQAHLVIVFTALAVARYLQTATGTSIKQILKDLKPLCDVTIEIAGTQQTLPSHIPEEFRHYLKTEPGH</sequence>
<dbReference type="Proteomes" id="UP000470875">
    <property type="component" value="Unassembled WGS sequence"/>
</dbReference>
<comment type="caution">
    <text evidence="2">The sequence shown here is derived from an EMBL/GenBank/DDBJ whole genome shotgun (WGS) entry which is preliminary data.</text>
</comment>
<evidence type="ECO:0000313" key="2">
    <source>
        <dbReference type="EMBL" id="MSS85417.1"/>
    </source>
</evidence>
<dbReference type="GO" id="GO:0006313">
    <property type="term" value="P:DNA transposition"/>
    <property type="evidence" value="ECO:0007669"/>
    <property type="project" value="InterPro"/>
</dbReference>
<dbReference type="RefSeq" id="WP_154546663.1">
    <property type="nucleotide sequence ID" value="NZ_VULO01000018.1"/>
</dbReference>
<evidence type="ECO:0000313" key="3">
    <source>
        <dbReference type="Proteomes" id="UP000470875"/>
    </source>
</evidence>
<feature type="domain" description="Transposase IS4-like" evidence="1">
    <location>
        <begin position="2"/>
        <end position="227"/>
    </location>
</feature>
<protein>
    <submittedName>
        <fullName evidence="2">Transposase</fullName>
    </submittedName>
</protein>
<accession>A0A6N7VUG9</accession>
<dbReference type="SUPFAM" id="SSF53098">
    <property type="entry name" value="Ribonuclease H-like"/>
    <property type="match status" value="1"/>
</dbReference>